<comment type="subcellular location">
    <subcellularLocation>
        <location evidence="1">Cell membrane</location>
        <topology evidence="1">Multi-pass membrane protein</topology>
    </subcellularLocation>
</comment>
<comment type="caution">
    <text evidence="7">The sequence shown here is derived from an EMBL/GenBank/DDBJ whole genome shotgun (WGS) entry which is preliminary data.</text>
</comment>
<protein>
    <submittedName>
        <fullName evidence="7">LPS export ABC transporter permease LptF</fullName>
    </submittedName>
</protein>
<organism evidence="7 8">
    <name type="scientific">Fuscovulum blasticum DSM 2131</name>
    <dbReference type="NCBI Taxonomy" id="1188250"/>
    <lineage>
        <taxon>Bacteria</taxon>
        <taxon>Pseudomonadati</taxon>
        <taxon>Pseudomonadota</taxon>
        <taxon>Alphaproteobacteria</taxon>
        <taxon>Rhodobacterales</taxon>
        <taxon>Paracoccaceae</taxon>
        <taxon>Pseudogemmobacter</taxon>
    </lineage>
</organism>
<feature type="transmembrane region" description="Helical" evidence="6">
    <location>
        <begin position="99"/>
        <end position="122"/>
    </location>
</feature>
<evidence type="ECO:0000256" key="5">
    <source>
        <dbReference type="ARBA" id="ARBA00023136"/>
    </source>
</evidence>
<dbReference type="Pfam" id="PF03739">
    <property type="entry name" value="LptF_LptG"/>
    <property type="match status" value="1"/>
</dbReference>
<dbReference type="PANTHER" id="PTHR33529:SF6">
    <property type="entry name" value="YJGP_YJGQ FAMILY PERMEASE"/>
    <property type="match status" value="1"/>
</dbReference>
<gene>
    <name evidence="7" type="primary">lptF</name>
    <name evidence="7" type="ORF">C5F44_06875</name>
</gene>
<dbReference type="GO" id="GO:0055085">
    <property type="term" value="P:transmembrane transport"/>
    <property type="evidence" value="ECO:0007669"/>
    <property type="project" value="InterPro"/>
</dbReference>
<dbReference type="EMBL" id="PZKE01000005">
    <property type="protein sequence ID" value="PTE15134.1"/>
    <property type="molecule type" value="Genomic_DNA"/>
</dbReference>
<feature type="transmembrane region" description="Helical" evidence="6">
    <location>
        <begin position="60"/>
        <end position="78"/>
    </location>
</feature>
<feature type="transmembrane region" description="Helical" evidence="6">
    <location>
        <begin position="325"/>
        <end position="347"/>
    </location>
</feature>
<keyword evidence="3 6" id="KW-0812">Transmembrane</keyword>
<dbReference type="GO" id="GO:0043190">
    <property type="term" value="C:ATP-binding cassette (ABC) transporter complex"/>
    <property type="evidence" value="ECO:0007669"/>
    <property type="project" value="InterPro"/>
</dbReference>
<dbReference type="RefSeq" id="WP_107672909.1">
    <property type="nucleotide sequence ID" value="NZ_PZKE01000005.1"/>
</dbReference>
<evidence type="ECO:0000256" key="1">
    <source>
        <dbReference type="ARBA" id="ARBA00004651"/>
    </source>
</evidence>
<accession>A0A2T4JB59</accession>
<reference evidence="7 8" key="1">
    <citation type="submission" date="2018-03" db="EMBL/GenBank/DDBJ databases">
        <title>Rhodobacter blasticus.</title>
        <authorList>
            <person name="Meyer T.E."/>
            <person name="Miller S."/>
            <person name="Lodha T."/>
            <person name="Gandham S."/>
            <person name="Chintalapati S."/>
            <person name="Chintalapati V.R."/>
        </authorList>
    </citation>
    <scope>NUCLEOTIDE SEQUENCE [LARGE SCALE GENOMIC DNA]</scope>
    <source>
        <strain evidence="7 8">DSM 2131</strain>
    </source>
</reference>
<dbReference type="InterPro" id="IPR030922">
    <property type="entry name" value="LptF"/>
</dbReference>
<evidence type="ECO:0000313" key="8">
    <source>
        <dbReference type="Proteomes" id="UP000241362"/>
    </source>
</evidence>
<keyword evidence="2" id="KW-1003">Cell membrane</keyword>
<evidence type="ECO:0000256" key="2">
    <source>
        <dbReference type="ARBA" id="ARBA00022475"/>
    </source>
</evidence>
<dbReference type="PANTHER" id="PTHR33529">
    <property type="entry name" value="SLR0882 PROTEIN-RELATED"/>
    <property type="match status" value="1"/>
</dbReference>
<feature type="transmembrane region" description="Helical" evidence="6">
    <location>
        <begin position="353"/>
        <end position="373"/>
    </location>
</feature>
<evidence type="ECO:0000256" key="6">
    <source>
        <dbReference type="SAM" id="Phobius"/>
    </source>
</evidence>
<feature type="transmembrane region" description="Helical" evidence="6">
    <location>
        <begin position="294"/>
        <end position="313"/>
    </location>
</feature>
<evidence type="ECO:0000256" key="4">
    <source>
        <dbReference type="ARBA" id="ARBA00022989"/>
    </source>
</evidence>
<dbReference type="NCBIfam" id="TIGR04407">
    <property type="entry name" value="LptF_YjgP"/>
    <property type="match status" value="1"/>
</dbReference>
<proteinExistence type="predicted"/>
<evidence type="ECO:0000256" key="3">
    <source>
        <dbReference type="ARBA" id="ARBA00022692"/>
    </source>
</evidence>
<keyword evidence="5 6" id="KW-0472">Membrane</keyword>
<dbReference type="Proteomes" id="UP000241362">
    <property type="component" value="Unassembled WGS sequence"/>
</dbReference>
<sequence length="392" mass="42729">MSRFDRYLLSNLLQLFGFFSLVLVAVYWVNRAVGLFDQLIGDGQSALVFVEFSLLSLPNVIRLVLPISAFAACLYAVNRLAQESELVVMQATGFSSMRLARPVLFFGLCVMAMQLVLSNVLVPMAQTRLQERSAEINQDITARFLNEGRFMHPSNGVTLYIREITPLGELNDLFLSDERIPEDMAEDMAEGATPPVRSIYTARRALIVRGVSAPQLVMLDGSIQQLTRETPPRVSITRFTTFTLDLSGIVQTGADRRKVVDELSTADLLAADPAQIEAMATSRAAFLEEAHSRISTPMLGLVAPLVGFAALMLGGFSRFGLWRQIGFAVLLIIGLQLVNTAASGVVLRNAAAWPVMYAAPLAGGVVAYALLWLSQQPRRRPRPGPASEGAAA</sequence>
<dbReference type="GO" id="GO:0015920">
    <property type="term" value="P:lipopolysaccharide transport"/>
    <property type="evidence" value="ECO:0007669"/>
    <property type="project" value="TreeGrafter"/>
</dbReference>
<keyword evidence="8" id="KW-1185">Reference proteome</keyword>
<name>A0A2T4JB59_FUSBL</name>
<dbReference type="AlphaFoldDB" id="A0A2T4JB59"/>
<evidence type="ECO:0000313" key="7">
    <source>
        <dbReference type="EMBL" id="PTE15134.1"/>
    </source>
</evidence>
<keyword evidence="4 6" id="KW-1133">Transmembrane helix</keyword>
<dbReference type="InterPro" id="IPR005495">
    <property type="entry name" value="LptG/LptF_permease"/>
</dbReference>
<feature type="transmembrane region" description="Helical" evidence="6">
    <location>
        <begin position="12"/>
        <end position="29"/>
    </location>
</feature>